<proteinExistence type="inferred from homology"/>
<dbReference type="InterPro" id="IPR041677">
    <property type="entry name" value="DNA2/NAM7_AAA_11"/>
</dbReference>
<feature type="domain" description="AAA+ ATPase" evidence="7">
    <location>
        <begin position="74"/>
        <end position="308"/>
    </location>
</feature>
<evidence type="ECO:0000313" key="8">
    <source>
        <dbReference type="EMBL" id="KAK0754202.1"/>
    </source>
</evidence>
<dbReference type="CDD" id="cd18044">
    <property type="entry name" value="DEXXQc_SMUBP2"/>
    <property type="match status" value="1"/>
</dbReference>
<dbReference type="InterPro" id="IPR027417">
    <property type="entry name" value="P-loop_NTPase"/>
</dbReference>
<dbReference type="InterPro" id="IPR041679">
    <property type="entry name" value="DNA2/NAM7-like_C"/>
</dbReference>
<dbReference type="InterPro" id="IPR050534">
    <property type="entry name" value="Coronavir_polyprotein_1ab"/>
</dbReference>
<dbReference type="Proteomes" id="UP001172155">
    <property type="component" value="Unassembled WGS sequence"/>
</dbReference>
<keyword evidence="2" id="KW-0547">Nucleotide-binding</keyword>
<keyword evidence="4" id="KW-0347">Helicase</keyword>
<evidence type="ECO:0000256" key="5">
    <source>
        <dbReference type="ARBA" id="ARBA00022840"/>
    </source>
</evidence>
<evidence type="ECO:0000256" key="1">
    <source>
        <dbReference type="ARBA" id="ARBA00007913"/>
    </source>
</evidence>
<comment type="similarity">
    <text evidence="1">Belongs to the DNA2/NAM7 helicase family.</text>
</comment>
<dbReference type="SMART" id="SM00382">
    <property type="entry name" value="AAA"/>
    <property type="match status" value="1"/>
</dbReference>
<dbReference type="GO" id="GO:0005524">
    <property type="term" value="F:ATP binding"/>
    <property type="evidence" value="ECO:0007669"/>
    <property type="project" value="UniProtKB-KW"/>
</dbReference>
<dbReference type="Pfam" id="PF13086">
    <property type="entry name" value="AAA_11"/>
    <property type="match status" value="1"/>
</dbReference>
<dbReference type="GO" id="GO:0043139">
    <property type="term" value="F:5'-3' DNA helicase activity"/>
    <property type="evidence" value="ECO:0007669"/>
    <property type="project" value="TreeGrafter"/>
</dbReference>
<dbReference type="EMBL" id="JAUKUD010000001">
    <property type="protein sequence ID" value="KAK0754202.1"/>
    <property type="molecule type" value="Genomic_DNA"/>
</dbReference>
<evidence type="ECO:0000259" key="7">
    <source>
        <dbReference type="SMART" id="SM00382"/>
    </source>
</evidence>
<organism evidence="8 9">
    <name type="scientific">Schizothecium vesticola</name>
    <dbReference type="NCBI Taxonomy" id="314040"/>
    <lineage>
        <taxon>Eukaryota</taxon>
        <taxon>Fungi</taxon>
        <taxon>Dikarya</taxon>
        <taxon>Ascomycota</taxon>
        <taxon>Pezizomycotina</taxon>
        <taxon>Sordariomycetes</taxon>
        <taxon>Sordariomycetidae</taxon>
        <taxon>Sordariales</taxon>
        <taxon>Schizotheciaceae</taxon>
        <taxon>Schizothecium</taxon>
    </lineage>
</organism>
<gene>
    <name evidence="8" type="ORF">B0T18DRAFT_32613</name>
</gene>
<dbReference type="InterPro" id="IPR047187">
    <property type="entry name" value="SF1_C_Upf1"/>
</dbReference>
<feature type="region of interest" description="Disordered" evidence="6">
    <location>
        <begin position="369"/>
        <end position="397"/>
    </location>
</feature>
<dbReference type="PANTHER" id="PTHR43788:SF8">
    <property type="entry name" value="DNA-BINDING PROTEIN SMUBP-2"/>
    <property type="match status" value="1"/>
</dbReference>
<dbReference type="GO" id="GO:0016787">
    <property type="term" value="F:hydrolase activity"/>
    <property type="evidence" value="ECO:0007669"/>
    <property type="project" value="UniProtKB-KW"/>
</dbReference>
<keyword evidence="9" id="KW-1185">Reference proteome</keyword>
<dbReference type="InterPro" id="IPR003593">
    <property type="entry name" value="AAA+_ATPase"/>
</dbReference>
<evidence type="ECO:0000256" key="2">
    <source>
        <dbReference type="ARBA" id="ARBA00022741"/>
    </source>
</evidence>
<sequence>MVKLADEVTYKRMNGTMQKMEKMSDGERSVFMRVLFGQASPSSVPEDLGGEDVEWVDPSLNDSQKDAIRFALAAKEIALIHGPPGTGKTHTLIELILQLVKRNQRVLVCGPSNISVDNIVERLAPHKVPLIRLGHPARLLPSVLNHSLDVLTRTSEAGAIVQDVRAEMDAKQASIRKTRNGRERRAIYADLKALRKEYRQRERRCVANLITGSKVVLATLHGSGGFQLRDERFDVVLIDEASQALEAQCWVPLLSASKAVCAGDHLQLPPTIKSLRSKTSSPKKLSPGSAVSLETTLFDRLLALHGPAIKRMLTTQYRMHEAIMRFPSHALYDDRLVAADAVKARLLADLPYPVQRTDDTTEPLVFIDTQGGDFAEQRDEDEDGGDGKKVRRSLVHGESKSNAMEAALVRQHVRALVAAGVRAEDVAVVTPYNAQLAILAPLKDEFPGIELGSVDGFQGREKEAVIVTLVRSNAEGEVGFLGEKRRLNGEFPFLGLAALILGCCSTLCDLHDVAFACFAVILHPPFPRLLGVGYNDMVRERETVRG</sequence>
<dbReference type="AlphaFoldDB" id="A0AA40KCX1"/>
<accession>A0AA40KCX1</accession>
<comment type="caution">
    <text evidence="8">The sequence shown here is derived from an EMBL/GenBank/DDBJ whole genome shotgun (WGS) entry which is preliminary data.</text>
</comment>
<evidence type="ECO:0000313" key="9">
    <source>
        <dbReference type="Proteomes" id="UP001172155"/>
    </source>
</evidence>
<protein>
    <submittedName>
        <fullName evidence="8">P-loop containing nucleoside triphosphate hydrolase protein</fullName>
    </submittedName>
</protein>
<dbReference type="SUPFAM" id="SSF52540">
    <property type="entry name" value="P-loop containing nucleoside triphosphate hydrolases"/>
    <property type="match status" value="1"/>
</dbReference>
<evidence type="ECO:0000256" key="6">
    <source>
        <dbReference type="SAM" id="MobiDB-lite"/>
    </source>
</evidence>
<evidence type="ECO:0000256" key="4">
    <source>
        <dbReference type="ARBA" id="ARBA00022806"/>
    </source>
</evidence>
<dbReference type="PANTHER" id="PTHR43788">
    <property type="entry name" value="DNA2/NAM7 HELICASE FAMILY MEMBER"/>
    <property type="match status" value="1"/>
</dbReference>
<keyword evidence="3 8" id="KW-0378">Hydrolase</keyword>
<keyword evidence="5" id="KW-0067">ATP-binding</keyword>
<dbReference type="Pfam" id="PF13087">
    <property type="entry name" value="AAA_12"/>
    <property type="match status" value="1"/>
</dbReference>
<reference evidence="8" key="1">
    <citation type="submission" date="2023-06" db="EMBL/GenBank/DDBJ databases">
        <title>Genome-scale phylogeny and comparative genomics of the fungal order Sordariales.</title>
        <authorList>
            <consortium name="Lawrence Berkeley National Laboratory"/>
            <person name="Hensen N."/>
            <person name="Bonometti L."/>
            <person name="Westerberg I."/>
            <person name="Brannstrom I.O."/>
            <person name="Guillou S."/>
            <person name="Cros-Aarteil S."/>
            <person name="Calhoun S."/>
            <person name="Haridas S."/>
            <person name="Kuo A."/>
            <person name="Mondo S."/>
            <person name="Pangilinan J."/>
            <person name="Riley R."/>
            <person name="LaButti K."/>
            <person name="Andreopoulos B."/>
            <person name="Lipzen A."/>
            <person name="Chen C."/>
            <person name="Yanf M."/>
            <person name="Daum C."/>
            <person name="Ng V."/>
            <person name="Clum A."/>
            <person name="Steindorff A."/>
            <person name="Ohm R."/>
            <person name="Martin F."/>
            <person name="Silar P."/>
            <person name="Natvig D."/>
            <person name="Lalanne C."/>
            <person name="Gautier V."/>
            <person name="Ament-velasquez S.L."/>
            <person name="Kruys A."/>
            <person name="Hutchinson M.I."/>
            <person name="Powell A.J."/>
            <person name="Barry K."/>
            <person name="Miller A.N."/>
            <person name="Grigoriev I.V."/>
            <person name="Debuchy R."/>
            <person name="Gladieux P."/>
            <person name="Thoren M.H."/>
            <person name="Johannesson H."/>
        </authorList>
    </citation>
    <scope>NUCLEOTIDE SEQUENCE</scope>
    <source>
        <strain evidence="8">SMH3187-1</strain>
    </source>
</reference>
<evidence type="ECO:0000256" key="3">
    <source>
        <dbReference type="ARBA" id="ARBA00022801"/>
    </source>
</evidence>
<dbReference type="CDD" id="cd18808">
    <property type="entry name" value="SF1_C_Upf1"/>
    <property type="match status" value="1"/>
</dbReference>
<dbReference type="Gene3D" id="3.40.50.300">
    <property type="entry name" value="P-loop containing nucleotide triphosphate hydrolases"/>
    <property type="match status" value="2"/>
</dbReference>
<name>A0AA40KCX1_9PEZI</name>